<comment type="caution">
    <text evidence="1">The sequence shown here is derived from an EMBL/GenBank/DDBJ whole genome shotgun (WGS) entry which is preliminary data.</text>
</comment>
<dbReference type="EMBL" id="JAGTJR010000022">
    <property type="protein sequence ID" value="KAH7043832.1"/>
    <property type="molecule type" value="Genomic_DNA"/>
</dbReference>
<reference evidence="1 2" key="1">
    <citation type="journal article" date="2021" name="Nat. Commun.">
        <title>Genetic determinants of endophytism in the Arabidopsis root mycobiome.</title>
        <authorList>
            <person name="Mesny F."/>
            <person name="Miyauchi S."/>
            <person name="Thiergart T."/>
            <person name="Pickel B."/>
            <person name="Atanasova L."/>
            <person name="Karlsson M."/>
            <person name="Huettel B."/>
            <person name="Barry K.W."/>
            <person name="Haridas S."/>
            <person name="Chen C."/>
            <person name="Bauer D."/>
            <person name="Andreopoulos W."/>
            <person name="Pangilinan J."/>
            <person name="LaButti K."/>
            <person name="Riley R."/>
            <person name="Lipzen A."/>
            <person name="Clum A."/>
            <person name="Drula E."/>
            <person name="Henrissat B."/>
            <person name="Kohler A."/>
            <person name="Grigoriev I.V."/>
            <person name="Martin F.M."/>
            <person name="Hacquard S."/>
        </authorList>
    </citation>
    <scope>NUCLEOTIDE SEQUENCE [LARGE SCALE GENOMIC DNA]</scope>
    <source>
        <strain evidence="1 2">MPI-SDFR-AT-0080</strain>
    </source>
</reference>
<protein>
    <submittedName>
        <fullName evidence="1">Uncharacterized protein</fullName>
    </submittedName>
</protein>
<evidence type="ECO:0000313" key="1">
    <source>
        <dbReference type="EMBL" id="KAH7043832.1"/>
    </source>
</evidence>
<proteinExistence type="predicted"/>
<gene>
    <name evidence="1" type="ORF">B0J12DRAFT_191836</name>
</gene>
<accession>A0ABQ8G3Y9</accession>
<sequence>MAVTLNLGQLCLSYPRAELQLTADVLLTASSPQATNGRSSPTNIARSLISRSAWVCRGRGFHLALDVSVDGSPADSNLQQHLGDSICRADLWDQLGVRACLLHQPVLSKHASATKDGKFAVHLTHSADTPLNVRHRLPTGASIADVQPPPGVQTLQLESVQMTLDLLSTVCSGKRETRRATEVQTQDFSATSILMHEDEHHVGYDCQATVAQEEIMLLDDLPGKVADATLSTEDELLHSNTSTSVPQPIDSGTAFMDDQLSKGDAALHELRRASPERILELVDSALRLAICEKPLRLPFGIKLTCDNVTRLASVAPALWRAHHLRAVSERSPFIPTIAHALSHSVIANARSDPLKRKAAELLDHYKPAGNRTGPLSPDDAQQRRDPDFAYEAVSIGLWDLLQRSHFDSGANSRLKPLKTRPRDIDAKDLNDNDEMLYGNNSQFLLDLNPLVNEGGSANSIPSFQDHKRKDLLWEWNDEYQDTRTDSARPTSMAPFGNRARPEIFDMGYLNPASS</sequence>
<organism evidence="1 2">
    <name type="scientific">Macrophomina phaseolina</name>
    <dbReference type="NCBI Taxonomy" id="35725"/>
    <lineage>
        <taxon>Eukaryota</taxon>
        <taxon>Fungi</taxon>
        <taxon>Dikarya</taxon>
        <taxon>Ascomycota</taxon>
        <taxon>Pezizomycotina</taxon>
        <taxon>Dothideomycetes</taxon>
        <taxon>Dothideomycetes incertae sedis</taxon>
        <taxon>Botryosphaeriales</taxon>
        <taxon>Botryosphaeriaceae</taxon>
        <taxon>Macrophomina</taxon>
    </lineage>
</organism>
<keyword evidence="2" id="KW-1185">Reference proteome</keyword>
<name>A0ABQ8G3Y9_9PEZI</name>
<dbReference type="Proteomes" id="UP000774617">
    <property type="component" value="Unassembled WGS sequence"/>
</dbReference>
<evidence type="ECO:0000313" key="2">
    <source>
        <dbReference type="Proteomes" id="UP000774617"/>
    </source>
</evidence>